<evidence type="ECO:0000313" key="2">
    <source>
        <dbReference type="EMBL" id="CAA0837327.1"/>
    </source>
</evidence>
<dbReference type="OrthoDB" id="153872at2759"/>
<evidence type="ECO:0000313" key="3">
    <source>
        <dbReference type="Proteomes" id="UP001153555"/>
    </source>
</evidence>
<sequence length="196" mass="21477">MSRRPLPDVELRRARRSSMGGGAGSDWRQIGSIDWSRPSSVRGSGLRYRPFLPFFRFMVVLVGGGLCLMVLGCGLGRWLGRDRRSGVGEKGAVLWCWSRAAKFFLAGLSTAAKSFPAREARLHSRVCPCDDCELAPTAAAICSAYDRDVHSASTLTGHYDRVPVEPFHGGSVEIIRGGASLKFHRDRQYFLAGSLT</sequence>
<keyword evidence="3" id="KW-1185">Reference proteome</keyword>
<organism evidence="2 3">
    <name type="scientific">Striga hermonthica</name>
    <name type="common">Purple witchweed</name>
    <name type="synonym">Buchnera hermonthica</name>
    <dbReference type="NCBI Taxonomy" id="68872"/>
    <lineage>
        <taxon>Eukaryota</taxon>
        <taxon>Viridiplantae</taxon>
        <taxon>Streptophyta</taxon>
        <taxon>Embryophyta</taxon>
        <taxon>Tracheophyta</taxon>
        <taxon>Spermatophyta</taxon>
        <taxon>Magnoliopsida</taxon>
        <taxon>eudicotyledons</taxon>
        <taxon>Gunneridae</taxon>
        <taxon>Pentapetalae</taxon>
        <taxon>asterids</taxon>
        <taxon>lamiids</taxon>
        <taxon>Lamiales</taxon>
        <taxon>Orobanchaceae</taxon>
        <taxon>Buchnereae</taxon>
        <taxon>Striga</taxon>
    </lineage>
</organism>
<keyword evidence="1" id="KW-0472">Membrane</keyword>
<feature type="transmembrane region" description="Helical" evidence="1">
    <location>
        <begin position="54"/>
        <end position="75"/>
    </location>
</feature>
<accession>A0A9N7RM65</accession>
<protein>
    <submittedName>
        <fullName evidence="2">Zinc finger protein CONSTANS-LIKE 3</fullName>
    </submittedName>
</protein>
<gene>
    <name evidence="2" type="ORF">SHERM_04308</name>
</gene>
<dbReference type="EMBL" id="CACSLK010030184">
    <property type="protein sequence ID" value="CAA0837327.1"/>
    <property type="molecule type" value="Genomic_DNA"/>
</dbReference>
<dbReference type="AlphaFoldDB" id="A0A9N7RM65"/>
<dbReference type="Proteomes" id="UP001153555">
    <property type="component" value="Unassembled WGS sequence"/>
</dbReference>
<reference evidence="2" key="1">
    <citation type="submission" date="2019-12" db="EMBL/GenBank/DDBJ databases">
        <authorList>
            <person name="Scholes J."/>
        </authorList>
    </citation>
    <scope>NUCLEOTIDE SEQUENCE</scope>
</reference>
<comment type="caution">
    <text evidence="2">The sequence shown here is derived from an EMBL/GenBank/DDBJ whole genome shotgun (WGS) entry which is preliminary data.</text>
</comment>
<proteinExistence type="predicted"/>
<keyword evidence="1" id="KW-0812">Transmembrane</keyword>
<name>A0A9N7RM65_STRHE</name>
<evidence type="ECO:0000256" key="1">
    <source>
        <dbReference type="SAM" id="Phobius"/>
    </source>
</evidence>
<keyword evidence="1" id="KW-1133">Transmembrane helix</keyword>